<reference evidence="1 2" key="1">
    <citation type="submission" date="2017-09" db="EMBL/GenBank/DDBJ databases">
        <authorList>
            <person name="Ehlers B."/>
            <person name="Leendertz F.H."/>
        </authorList>
    </citation>
    <scope>NUCLEOTIDE SEQUENCE [LARGE SCALE GENOMIC DNA]</scope>
    <source>
        <strain evidence="1 2">CGMCC 4.7095</strain>
    </source>
</reference>
<organism evidence="1 2">
    <name type="scientific">Streptomyces zhaozhouensis</name>
    <dbReference type="NCBI Taxonomy" id="1300267"/>
    <lineage>
        <taxon>Bacteria</taxon>
        <taxon>Bacillati</taxon>
        <taxon>Actinomycetota</taxon>
        <taxon>Actinomycetes</taxon>
        <taxon>Kitasatosporales</taxon>
        <taxon>Streptomycetaceae</taxon>
        <taxon>Streptomyces</taxon>
    </lineage>
</organism>
<sequence length="367" mass="40190">MTHLGVGLDGLAQRSRAVTRSISAENFTGAKGEGGKADEGTGARAASLLGRGWKVSPSIEIAPGETATLADIQGPGRITHIWCTTAPHRAWRGTLLRMYWEGEEEPAVETPLGDFFCNGWNTFSQVSSLPVAANPNGGFNAYWPMPFADSARITLENLSAETVTLYYQIDYELSDERNEDTSWFHAVWRRSRPVPEGEVHTLLEGVRGAGHYVGTYLAWGVNSPGWWGEGEVKFYLDGDDAYPTICGTGTEDYFGGAWNFDVTGEGYTAFSTPYLGLNQILRPDGLYLSQQRFGMYRWHIPDPVRFAEDLRVTVQSLGIGPGHHNGLPHRYRPTSDDIASTALFYLDAPSAPGARPPAPGLLDIEVD</sequence>
<dbReference type="OrthoDB" id="2518538at2"/>
<evidence type="ECO:0008006" key="3">
    <source>
        <dbReference type="Google" id="ProtNLM"/>
    </source>
</evidence>
<dbReference type="Gene3D" id="2.60.120.1390">
    <property type="match status" value="1"/>
</dbReference>
<accession>A0A286E0I7</accession>
<gene>
    <name evidence="1" type="ORF">SAMN06297387_116109</name>
</gene>
<name>A0A286E0I7_9ACTN</name>
<keyword evidence="2" id="KW-1185">Reference proteome</keyword>
<dbReference type="AlphaFoldDB" id="A0A286E0I7"/>
<dbReference type="Proteomes" id="UP000219072">
    <property type="component" value="Unassembled WGS sequence"/>
</dbReference>
<proteinExistence type="predicted"/>
<dbReference type="EMBL" id="OCNE01000016">
    <property type="protein sequence ID" value="SOD64385.1"/>
    <property type="molecule type" value="Genomic_DNA"/>
</dbReference>
<evidence type="ECO:0000313" key="1">
    <source>
        <dbReference type="EMBL" id="SOD64385.1"/>
    </source>
</evidence>
<dbReference type="Pfam" id="PF11175">
    <property type="entry name" value="DUF2961"/>
    <property type="match status" value="1"/>
</dbReference>
<evidence type="ECO:0000313" key="2">
    <source>
        <dbReference type="Proteomes" id="UP000219072"/>
    </source>
</evidence>
<dbReference type="InterPro" id="IPR021345">
    <property type="entry name" value="DUF2961"/>
</dbReference>
<protein>
    <recommendedName>
        <fullName evidence="3">DUF2961 domain-containing protein</fullName>
    </recommendedName>
</protein>
<dbReference type="RefSeq" id="WP_097232816.1">
    <property type="nucleotide sequence ID" value="NZ_OCNE01000016.1"/>
</dbReference>